<dbReference type="GO" id="GO:0043952">
    <property type="term" value="P:protein transport by the Sec complex"/>
    <property type="evidence" value="ECO:0007669"/>
    <property type="project" value="UniProtKB-UniRule"/>
</dbReference>
<dbReference type="PANTHER" id="PTHR10906">
    <property type="entry name" value="SECY/SEC61-ALPHA FAMILY MEMBER"/>
    <property type="match status" value="1"/>
</dbReference>
<dbReference type="InterPro" id="IPR023201">
    <property type="entry name" value="SecY_dom_sf"/>
</dbReference>
<proteinExistence type="inferred from homology"/>
<dbReference type="InterPro" id="IPR002208">
    <property type="entry name" value="SecY/SEC61-alpha"/>
</dbReference>
<evidence type="ECO:0000256" key="5">
    <source>
        <dbReference type="ARBA" id="ARBA00022927"/>
    </source>
</evidence>
<keyword evidence="3 10" id="KW-0813">Transport</keyword>
<dbReference type="AlphaFoldDB" id="A0A1U9KPG5"/>
<evidence type="ECO:0000256" key="11">
    <source>
        <dbReference type="RuleBase" id="RU000537"/>
    </source>
</evidence>
<dbReference type="RefSeq" id="WP_077806578.1">
    <property type="nucleotide sequence ID" value="NZ_BJXS01000002.1"/>
</dbReference>
<comment type="caution">
    <text evidence="10">Lacks conserved residue(s) required for the propagation of feature annotation.</text>
</comment>
<dbReference type="GO" id="GO:0006605">
    <property type="term" value="P:protein targeting"/>
    <property type="evidence" value="ECO:0007669"/>
    <property type="project" value="UniProtKB-UniRule"/>
</dbReference>
<feature type="transmembrane region" description="Helical" evidence="10">
    <location>
        <begin position="126"/>
        <end position="146"/>
    </location>
</feature>
<evidence type="ECO:0000256" key="10">
    <source>
        <dbReference type="HAMAP-Rule" id="MF_01465"/>
    </source>
</evidence>
<accession>A0A1U9KPG5</accession>
<keyword evidence="6 10" id="KW-1133">Transmembrane helix</keyword>
<evidence type="ECO:0000256" key="4">
    <source>
        <dbReference type="ARBA" id="ARBA00022692"/>
    </source>
</evidence>
<feature type="transmembrane region" description="Helical" evidence="10">
    <location>
        <begin position="279"/>
        <end position="299"/>
    </location>
</feature>
<dbReference type="Pfam" id="PF00344">
    <property type="entry name" value="SecY"/>
    <property type="match status" value="1"/>
</dbReference>
<name>A0A1U9KPG5_9PROT</name>
<comment type="subunit">
    <text evidence="10">Component of the Sec protein translocase complex. Heterotrimer consisting of SecY, SecE and SecG subunits. The heterotrimers can form oligomers, although 1 heterotrimer is thought to be able to translocate proteins. Interacts with the ribosome. Interacts with SecDF, and other proteins may be involved. Interacts with SecA.</text>
</comment>
<dbReference type="GO" id="GO:0065002">
    <property type="term" value="P:intracellular protein transmembrane transport"/>
    <property type="evidence" value="ECO:0007669"/>
    <property type="project" value="UniProtKB-UniRule"/>
</dbReference>
<reference evidence="15 16" key="1">
    <citation type="submission" date="2016-03" db="EMBL/GenBank/DDBJ databases">
        <title>Acetic acid bacteria sequencing.</title>
        <authorList>
            <person name="Brandt J."/>
            <person name="Jakob F."/>
            <person name="Vogel R.F."/>
        </authorList>
    </citation>
    <scope>NUCLEOTIDE SEQUENCE [LARGE SCALE GENOMIC DNA]</scope>
    <source>
        <strain evidence="15 16">NBRC 101099</strain>
    </source>
</reference>
<protein>
    <recommendedName>
        <fullName evidence="9 10">Protein translocase subunit SecY</fullName>
    </recommendedName>
</protein>
<dbReference type="KEGG" id="nch:A0U93_06190"/>
<keyword evidence="8 10" id="KW-0472">Membrane</keyword>
<dbReference type="PIRSF" id="PIRSF004557">
    <property type="entry name" value="SecY"/>
    <property type="match status" value="1"/>
</dbReference>
<dbReference type="NCBIfam" id="TIGR00967">
    <property type="entry name" value="3a0501s007"/>
    <property type="match status" value="1"/>
</dbReference>
<evidence type="ECO:0000256" key="8">
    <source>
        <dbReference type="ARBA" id="ARBA00023136"/>
    </source>
</evidence>
<evidence type="ECO:0000313" key="15">
    <source>
        <dbReference type="EMBL" id="AQS87590.1"/>
    </source>
</evidence>
<dbReference type="PROSITE" id="PS00756">
    <property type="entry name" value="SECY_2"/>
    <property type="match status" value="1"/>
</dbReference>
<keyword evidence="7 10" id="KW-0811">Translocation</keyword>
<feature type="transmembrane region" description="Helical" evidence="10">
    <location>
        <begin position="158"/>
        <end position="179"/>
    </location>
</feature>
<dbReference type="PROSITE" id="PS00755">
    <property type="entry name" value="SECY_1"/>
    <property type="match status" value="1"/>
</dbReference>
<keyword evidence="5 10" id="KW-0653">Protein transport</keyword>
<dbReference type="InterPro" id="IPR026593">
    <property type="entry name" value="SecY"/>
</dbReference>
<dbReference type="SUPFAM" id="SSF103491">
    <property type="entry name" value="Preprotein translocase SecY subunit"/>
    <property type="match status" value="1"/>
</dbReference>
<dbReference type="PRINTS" id="PR00303">
    <property type="entry name" value="SECYTRNLCASE"/>
</dbReference>
<keyword evidence="10" id="KW-1003">Cell membrane</keyword>
<comment type="subcellular location">
    <subcellularLocation>
        <location evidence="10">Cell membrane</location>
        <topology evidence="10">Multi-pass membrane protein</topology>
    </subcellularLocation>
    <subcellularLocation>
        <location evidence="1 12">Membrane</location>
        <topology evidence="1 12">Multi-pass membrane protein</topology>
    </subcellularLocation>
</comment>
<evidence type="ECO:0000256" key="2">
    <source>
        <dbReference type="ARBA" id="ARBA00005751"/>
    </source>
</evidence>
<evidence type="ECO:0000256" key="1">
    <source>
        <dbReference type="ARBA" id="ARBA00004141"/>
    </source>
</evidence>
<keyword evidence="4 10" id="KW-0812">Transmembrane</keyword>
<dbReference type="OrthoDB" id="9809248at2"/>
<feature type="transmembrane region" description="Helical" evidence="10">
    <location>
        <begin position="191"/>
        <end position="214"/>
    </location>
</feature>
<feature type="transmembrane region" description="Helical" evidence="10">
    <location>
        <begin position="220"/>
        <end position="241"/>
    </location>
</feature>
<gene>
    <name evidence="10" type="primary">secY</name>
    <name evidence="15" type="ORF">A0U93_06190</name>
</gene>
<dbReference type="STRING" id="320497.A0U93_06190"/>
<dbReference type="Gene3D" id="1.10.3370.10">
    <property type="entry name" value="SecY subunit domain"/>
    <property type="match status" value="1"/>
</dbReference>
<dbReference type="Proteomes" id="UP000188604">
    <property type="component" value="Chromosome"/>
</dbReference>
<feature type="transmembrane region" description="Helical" evidence="10">
    <location>
        <begin position="27"/>
        <end position="45"/>
    </location>
</feature>
<evidence type="ECO:0000256" key="6">
    <source>
        <dbReference type="ARBA" id="ARBA00022989"/>
    </source>
</evidence>
<dbReference type="EMBL" id="CP014691">
    <property type="protein sequence ID" value="AQS87590.1"/>
    <property type="molecule type" value="Genomic_DNA"/>
</dbReference>
<feature type="transmembrane region" description="Helical" evidence="10">
    <location>
        <begin position="402"/>
        <end position="419"/>
    </location>
</feature>
<keyword evidence="16" id="KW-1185">Reference proteome</keyword>
<evidence type="ECO:0000313" key="16">
    <source>
        <dbReference type="Proteomes" id="UP000188604"/>
    </source>
</evidence>
<dbReference type="FunFam" id="1.10.3370.10:FF:000001">
    <property type="entry name" value="Preprotein translocase subunit SecY"/>
    <property type="match status" value="1"/>
</dbReference>
<comment type="function">
    <text evidence="10 11">The central subunit of the protein translocation channel SecYEG. Consists of two halves formed by TMs 1-5 and 6-10. These two domains form a lateral gate at the front which open onto the bilayer between TMs 2 and 7, and are clamped together by SecE at the back. The channel is closed by both a pore ring composed of hydrophobic SecY resides and a short helix (helix 2A) on the extracellular side of the membrane which forms a plug. The plug probably moves laterally to allow the channel to open. The ring and the pore may move independently.</text>
</comment>
<feature type="region of interest" description="Disordered" evidence="14">
    <location>
        <begin position="441"/>
        <end position="467"/>
    </location>
</feature>
<dbReference type="GO" id="GO:0005886">
    <property type="term" value="C:plasma membrane"/>
    <property type="evidence" value="ECO:0007669"/>
    <property type="project" value="UniProtKB-SubCell"/>
</dbReference>
<evidence type="ECO:0000256" key="14">
    <source>
        <dbReference type="SAM" id="MobiDB-lite"/>
    </source>
</evidence>
<organism evidence="15 16">
    <name type="scientific">Neoasaia chiangmaiensis</name>
    <dbReference type="NCBI Taxonomy" id="320497"/>
    <lineage>
        <taxon>Bacteria</taxon>
        <taxon>Pseudomonadati</taxon>
        <taxon>Pseudomonadota</taxon>
        <taxon>Alphaproteobacteria</taxon>
        <taxon>Acetobacterales</taxon>
        <taxon>Acetobacteraceae</taxon>
        <taxon>Neoasaia</taxon>
    </lineage>
</organism>
<evidence type="ECO:0000256" key="13">
    <source>
        <dbReference type="RuleBase" id="RU004349"/>
    </source>
</evidence>
<comment type="similarity">
    <text evidence="2 10 13">Belongs to the SecY/SEC61-alpha family.</text>
</comment>
<evidence type="ECO:0000256" key="12">
    <source>
        <dbReference type="RuleBase" id="RU003484"/>
    </source>
</evidence>
<evidence type="ECO:0000256" key="3">
    <source>
        <dbReference type="ARBA" id="ARBA00022448"/>
    </source>
</evidence>
<evidence type="ECO:0000256" key="9">
    <source>
        <dbReference type="ARBA" id="ARBA00039733"/>
    </source>
</evidence>
<evidence type="ECO:0000256" key="7">
    <source>
        <dbReference type="ARBA" id="ARBA00023010"/>
    </source>
</evidence>
<dbReference type="HAMAP" id="MF_01465">
    <property type="entry name" value="SecY"/>
    <property type="match status" value="1"/>
</dbReference>
<feature type="transmembrane region" description="Helical" evidence="10">
    <location>
        <begin position="319"/>
        <end position="342"/>
    </location>
</feature>
<dbReference type="InterPro" id="IPR030659">
    <property type="entry name" value="SecY_CS"/>
</dbReference>
<feature type="transmembrane region" description="Helical" evidence="10">
    <location>
        <begin position="378"/>
        <end position="396"/>
    </location>
</feature>
<feature type="compositionally biased region" description="Low complexity" evidence="14">
    <location>
        <begin position="450"/>
        <end position="459"/>
    </location>
</feature>
<sequence>MASSAEQLAANLNVSSFAKATELKKRIWFTLGALIIYRLGTYIPVPGVDATVMGQLLAQHQGGILGMFDMFTGGALGRMTVFALNIMPYISASIIVQLLSTALPSLETLKKEGEQGRKKLNQYTRYLTVLIALFQAYGIAVGLESMSSHGATAVVTPGVFFIVSCVVTLVGGTMFLMWLGEQITARGVGNGISLIIFAGIVANLPHALASLFQLGYTGALSPFFVLVFLVLAALTIAFIVFMEQAQRRVVIQYPKRQVGSRMFGGDSTHMPLKVNTAGVIPPIFASSVLLIPVTIAGFMNNKAMPGWLSFLGQELGQGQPLYMAFYAAMILFFSYFYAAVTFNPEETAENLRKQGGFIPGIRPGANTASYFDRILSRLTTIGALYLVLVCLLPQILISHYNVPFYFGGTSLIIIVSVTIDTMTQIQSHLVAHRYQGLIRKQRGRGARGATPGQRMPGGRMPRGRRTP</sequence>